<dbReference type="Gene3D" id="2.30.40.10">
    <property type="entry name" value="Urease, subunit C, domain 1"/>
    <property type="match status" value="1"/>
</dbReference>
<dbReference type="GO" id="GO:0019557">
    <property type="term" value="P:L-histidine catabolic process to glutamate and formate"/>
    <property type="evidence" value="ECO:0007669"/>
    <property type="project" value="UniProtKB-UniPathway"/>
</dbReference>
<dbReference type="Gene3D" id="3.20.20.140">
    <property type="entry name" value="Metal-dependent hydrolases"/>
    <property type="match status" value="1"/>
</dbReference>
<dbReference type="InterPro" id="IPR011059">
    <property type="entry name" value="Metal-dep_hydrolase_composite"/>
</dbReference>
<feature type="binding site" evidence="7">
    <location>
        <position position="255"/>
    </location>
    <ligand>
        <name>Fe(3+)</name>
        <dbReference type="ChEBI" id="CHEBI:29034"/>
    </ligand>
</feature>
<evidence type="ECO:0000256" key="1">
    <source>
        <dbReference type="ARBA" id="ARBA00012864"/>
    </source>
</evidence>
<dbReference type="GO" id="GO:0005506">
    <property type="term" value="F:iron ion binding"/>
    <property type="evidence" value="ECO:0007669"/>
    <property type="project" value="UniProtKB-UniRule"/>
</dbReference>
<dbReference type="GO" id="GO:0019556">
    <property type="term" value="P:L-histidine catabolic process to glutamate and formamide"/>
    <property type="evidence" value="ECO:0007669"/>
    <property type="project" value="UniProtKB-UniRule"/>
</dbReference>
<comment type="subcellular location">
    <subcellularLocation>
        <location evidence="7">Cytoplasm</location>
    </subcellularLocation>
</comment>
<dbReference type="STRING" id="70996.SE18_15305"/>
<keyword evidence="6 7" id="KW-0408">Iron</keyword>
<feature type="binding site" evidence="7">
    <location>
        <position position="258"/>
    </location>
    <ligand>
        <name>4-imidazolone-5-propanoate</name>
        <dbReference type="ChEBI" id="CHEBI:77893"/>
    </ligand>
</feature>
<dbReference type="EMBL" id="LGKP01000022">
    <property type="protein sequence ID" value="KPL86210.1"/>
    <property type="molecule type" value="Genomic_DNA"/>
</dbReference>
<evidence type="ECO:0000256" key="6">
    <source>
        <dbReference type="ARBA" id="ARBA00023004"/>
    </source>
</evidence>
<keyword evidence="5 7" id="KW-0862">Zinc</keyword>
<dbReference type="InterPro" id="IPR032466">
    <property type="entry name" value="Metal_Hydrolase"/>
</dbReference>
<comment type="cofactor">
    <cofactor evidence="7">
        <name>Zn(2+)</name>
        <dbReference type="ChEBI" id="CHEBI:29105"/>
    </cofactor>
    <cofactor evidence="7">
        <name>Fe(3+)</name>
        <dbReference type="ChEBI" id="CHEBI:29034"/>
    </cofactor>
    <text evidence="7">Binds 1 zinc or iron ion per subunit.</text>
</comment>
<dbReference type="SUPFAM" id="SSF51556">
    <property type="entry name" value="Metallo-dependent hydrolases"/>
    <property type="match status" value="1"/>
</dbReference>
<evidence type="ECO:0000256" key="5">
    <source>
        <dbReference type="ARBA" id="ARBA00022833"/>
    </source>
</evidence>
<feature type="binding site" evidence="7">
    <location>
        <position position="78"/>
    </location>
    <ligand>
        <name>Fe(3+)</name>
        <dbReference type="ChEBI" id="CHEBI:29034"/>
    </ligand>
</feature>
<comment type="catalytic activity">
    <reaction evidence="7">
        <text>4-imidazolone-5-propanoate + H2O = N-formimidoyl-L-glutamate</text>
        <dbReference type="Rhea" id="RHEA:23660"/>
        <dbReference type="ChEBI" id="CHEBI:15377"/>
        <dbReference type="ChEBI" id="CHEBI:58928"/>
        <dbReference type="ChEBI" id="CHEBI:77893"/>
        <dbReference type="EC" id="3.5.2.7"/>
    </reaction>
</comment>
<dbReference type="RefSeq" id="WP_054535326.1">
    <property type="nucleotide sequence ID" value="NZ_LGKP01000022.1"/>
</dbReference>
<feature type="binding site" evidence="7">
    <location>
        <position position="183"/>
    </location>
    <ligand>
        <name>4-imidazolone-5-propanoate</name>
        <dbReference type="ChEBI" id="CHEBI:77893"/>
    </ligand>
</feature>
<feature type="binding site" evidence="7">
    <location>
        <position position="335"/>
    </location>
    <ligand>
        <name>4-imidazolone-5-propanoate</name>
        <dbReference type="ChEBI" id="CHEBI:77893"/>
    </ligand>
</feature>
<feature type="binding site" evidence="7">
    <location>
        <position position="332"/>
    </location>
    <ligand>
        <name>N-formimidoyl-L-glutamate</name>
        <dbReference type="ChEBI" id="CHEBI:58928"/>
    </ligand>
</feature>
<proteinExistence type="inferred from homology"/>
<feature type="binding site" evidence="7">
    <location>
        <position position="334"/>
    </location>
    <ligand>
        <name>N-formimidoyl-L-glutamate</name>
        <dbReference type="ChEBI" id="CHEBI:58928"/>
    </ligand>
</feature>
<dbReference type="GO" id="GO:0050480">
    <property type="term" value="F:imidazolonepropionase activity"/>
    <property type="evidence" value="ECO:0007669"/>
    <property type="project" value="UniProtKB-UniRule"/>
</dbReference>
<dbReference type="EC" id="3.5.2.7" evidence="1 7"/>
<dbReference type="UniPathway" id="UPA00379">
    <property type="reaction ID" value="UER00551"/>
</dbReference>
<dbReference type="Pfam" id="PF01979">
    <property type="entry name" value="Amidohydro_1"/>
    <property type="match status" value="1"/>
</dbReference>
<comment type="function">
    <text evidence="7">Catalyzes the hydrolytic cleavage of the carbon-nitrogen bond in imidazolone-5-propanoate to yield N-formimidoyl-L-glutamate. It is the third step in the universal histidine degradation pathway.</text>
</comment>
<dbReference type="GO" id="GO:0005737">
    <property type="term" value="C:cytoplasm"/>
    <property type="evidence" value="ECO:0007669"/>
    <property type="project" value="UniProtKB-SubCell"/>
</dbReference>
<evidence type="ECO:0000313" key="10">
    <source>
        <dbReference type="Proteomes" id="UP000050277"/>
    </source>
</evidence>
<reference evidence="9 10" key="1">
    <citation type="submission" date="2015-07" db="EMBL/GenBank/DDBJ databases">
        <title>Whole genome sequence of Herpetosiphon geysericola DSM 7119.</title>
        <authorList>
            <person name="Hemp J."/>
            <person name="Ward L.M."/>
            <person name="Pace L.A."/>
            <person name="Fischer W.W."/>
        </authorList>
    </citation>
    <scope>NUCLEOTIDE SEQUENCE [LARGE SCALE GENOMIC DNA]</scope>
    <source>
        <strain evidence="9 10">DSM 7119</strain>
    </source>
</reference>
<dbReference type="OrthoDB" id="9776455at2"/>
<keyword evidence="2 7" id="KW-0479">Metal-binding</keyword>
<dbReference type="NCBIfam" id="TIGR01224">
    <property type="entry name" value="hutI"/>
    <property type="match status" value="1"/>
</dbReference>
<feature type="binding site" evidence="7">
    <location>
        <position position="255"/>
    </location>
    <ligand>
        <name>Zn(2+)</name>
        <dbReference type="ChEBI" id="CHEBI:29105"/>
    </ligand>
</feature>
<dbReference type="CDD" id="cd01296">
    <property type="entry name" value="Imidazolone-5PH"/>
    <property type="match status" value="1"/>
</dbReference>
<evidence type="ECO:0000313" key="9">
    <source>
        <dbReference type="EMBL" id="KPL86210.1"/>
    </source>
</evidence>
<feature type="binding site" evidence="7">
    <location>
        <position position="80"/>
    </location>
    <ligand>
        <name>Zn(2+)</name>
        <dbReference type="ChEBI" id="CHEBI:29105"/>
    </ligand>
</feature>
<feature type="binding site" evidence="7">
    <location>
        <position position="80"/>
    </location>
    <ligand>
        <name>Fe(3+)</name>
        <dbReference type="ChEBI" id="CHEBI:29034"/>
    </ligand>
</feature>
<evidence type="ECO:0000256" key="3">
    <source>
        <dbReference type="ARBA" id="ARBA00022801"/>
    </source>
</evidence>
<evidence type="ECO:0000259" key="8">
    <source>
        <dbReference type="Pfam" id="PF01979"/>
    </source>
</evidence>
<dbReference type="PANTHER" id="PTHR42752">
    <property type="entry name" value="IMIDAZOLONEPROPIONASE"/>
    <property type="match status" value="1"/>
</dbReference>
<feature type="binding site" evidence="7">
    <location>
        <position position="330"/>
    </location>
    <ligand>
        <name>Fe(3+)</name>
        <dbReference type="ChEBI" id="CHEBI:29034"/>
    </ligand>
</feature>
<name>A0A0N8GRD7_9CHLR</name>
<feature type="binding site" evidence="7">
    <location>
        <position position="78"/>
    </location>
    <ligand>
        <name>Zn(2+)</name>
        <dbReference type="ChEBI" id="CHEBI:29105"/>
    </ligand>
</feature>
<comment type="similarity">
    <text evidence="7">Belongs to the metallo-dependent hydrolases superfamily. HutI family.</text>
</comment>
<feature type="binding site" evidence="7">
    <location>
        <position position="330"/>
    </location>
    <ligand>
        <name>Zn(2+)</name>
        <dbReference type="ChEBI" id="CHEBI:29105"/>
    </ligand>
</feature>
<feature type="binding site" evidence="7">
    <location>
        <position position="87"/>
    </location>
    <ligand>
        <name>4-imidazolone-5-propanoate</name>
        <dbReference type="ChEBI" id="CHEBI:77893"/>
    </ligand>
</feature>
<feature type="domain" description="Amidohydrolase-related" evidence="8">
    <location>
        <begin position="284"/>
        <end position="418"/>
    </location>
</feature>
<protein>
    <recommendedName>
        <fullName evidence="1 7">Imidazolonepropionase</fullName>
        <ecNumber evidence="1 7">3.5.2.7</ecNumber>
    </recommendedName>
    <alternativeName>
        <fullName evidence="7">Imidazolone-5-propionate hydrolase</fullName>
    </alternativeName>
</protein>
<gene>
    <name evidence="7" type="primary">hutI</name>
    <name evidence="9" type="ORF">SE18_15305</name>
</gene>
<comment type="pathway">
    <text evidence="7">Amino-acid degradation; L-histidine degradation into L-glutamate; N-formimidoyl-L-glutamate from L-histidine: step 3/3.</text>
</comment>
<accession>A0A0N8GRD7</accession>
<dbReference type="PANTHER" id="PTHR42752:SF1">
    <property type="entry name" value="IMIDAZOLONEPROPIONASE-RELATED"/>
    <property type="match status" value="1"/>
</dbReference>
<dbReference type="HAMAP" id="MF_00372">
    <property type="entry name" value="HutI"/>
    <property type="match status" value="1"/>
</dbReference>
<dbReference type="GO" id="GO:0008270">
    <property type="term" value="F:zinc ion binding"/>
    <property type="evidence" value="ECO:0007669"/>
    <property type="project" value="UniProtKB-UniRule"/>
</dbReference>
<evidence type="ECO:0000256" key="4">
    <source>
        <dbReference type="ARBA" id="ARBA00022808"/>
    </source>
</evidence>
<dbReference type="PATRIC" id="fig|70996.4.peg.3705"/>
<keyword evidence="7" id="KW-0963">Cytoplasm</keyword>
<organism evidence="9 10">
    <name type="scientific">Herpetosiphon geysericola</name>
    <dbReference type="NCBI Taxonomy" id="70996"/>
    <lineage>
        <taxon>Bacteria</taxon>
        <taxon>Bacillati</taxon>
        <taxon>Chloroflexota</taxon>
        <taxon>Chloroflexia</taxon>
        <taxon>Herpetosiphonales</taxon>
        <taxon>Herpetosiphonaceae</taxon>
        <taxon>Herpetosiphon</taxon>
    </lineage>
</organism>
<feature type="binding site" evidence="7">
    <location>
        <position position="150"/>
    </location>
    <ligand>
        <name>4-imidazolone-5-propanoate</name>
        <dbReference type="ChEBI" id="CHEBI:77893"/>
    </ligand>
</feature>
<dbReference type="AlphaFoldDB" id="A0A0N8GRD7"/>
<evidence type="ECO:0000256" key="2">
    <source>
        <dbReference type="ARBA" id="ARBA00022723"/>
    </source>
</evidence>
<dbReference type="InterPro" id="IPR005920">
    <property type="entry name" value="HutI"/>
</dbReference>
<keyword evidence="10" id="KW-1185">Reference proteome</keyword>
<sequence>MPHADQLIINIGRLATGQQAPLRGPNLAQLTCLDQAAIAVQAGTIVAIGSQAELSAWTADQVIDAQGYLAIPGFVDPHTHACYAGDRAHEFELRIKGASYSELMAAGGGIMSTVRATRAASIAELVAQTRPRLDQLLAHGTTTVEIKTGYGLDTATELTMLEAIAELAQTHPIGIVPTFMGAHAIPAEYRDNPEGFVDLVVEEMLPAVAAWWQQQTIWQEPLACDIFCENGAFSVAQSQRILLKAKALGFRLKLHVDEFEPLGGTPLAVELGALSVDHLVATPPEHIAILAQSETVGVSLPGTPFGLGKSQFSPARSLIEANGILALATDCNPGTSPCESMPMAIAIGCRYLRLTPAEALNAATVNSAFAIRQHERVGSLAVGMQADIALLNLPDERHIGYKFGTNPVAMVIKAGRVVHQSQLRADR</sequence>
<dbReference type="InterPro" id="IPR006680">
    <property type="entry name" value="Amidohydro-rel"/>
</dbReference>
<dbReference type="FunFam" id="3.20.20.140:FF:000007">
    <property type="entry name" value="Imidazolonepropionase"/>
    <property type="match status" value="1"/>
</dbReference>
<keyword evidence="3 7" id="KW-0378">Hydrolase</keyword>
<evidence type="ECO:0000256" key="7">
    <source>
        <dbReference type="HAMAP-Rule" id="MF_00372"/>
    </source>
</evidence>
<feature type="binding site" evidence="7">
    <location>
        <position position="150"/>
    </location>
    <ligand>
        <name>N-formimidoyl-L-glutamate</name>
        <dbReference type="ChEBI" id="CHEBI:58928"/>
    </ligand>
</feature>
<keyword evidence="4 7" id="KW-0369">Histidine metabolism</keyword>
<dbReference type="SUPFAM" id="SSF51338">
    <property type="entry name" value="Composite domain of metallo-dependent hydrolases"/>
    <property type="match status" value="1"/>
</dbReference>
<dbReference type="Proteomes" id="UP000050277">
    <property type="component" value="Unassembled WGS sequence"/>
</dbReference>
<comment type="caution">
    <text evidence="9">The sequence shown here is derived from an EMBL/GenBank/DDBJ whole genome shotgun (WGS) entry which is preliminary data.</text>
</comment>